<name>A0A9D9HZ27_9FIRM</name>
<keyword evidence="3" id="KW-1003">Cell membrane</keyword>
<evidence type="ECO:0000256" key="4">
    <source>
        <dbReference type="ARBA" id="ARBA00022692"/>
    </source>
</evidence>
<accession>A0A9D9HZ27</accession>
<evidence type="ECO:0000313" key="10">
    <source>
        <dbReference type="Proteomes" id="UP000823618"/>
    </source>
</evidence>
<evidence type="ECO:0000256" key="3">
    <source>
        <dbReference type="ARBA" id="ARBA00022475"/>
    </source>
</evidence>
<feature type="transmembrane region" description="Helical" evidence="7">
    <location>
        <begin position="46"/>
        <end position="63"/>
    </location>
</feature>
<keyword evidence="6 7" id="KW-0472">Membrane</keyword>
<dbReference type="PANTHER" id="PTHR43744:SF2">
    <property type="entry name" value="ARABINOOLIGOSACCHARIDES TRANSPORT SYSTEM PERMEASE PROTEIN ARAQ"/>
    <property type="match status" value="1"/>
</dbReference>
<evidence type="ECO:0000256" key="5">
    <source>
        <dbReference type="ARBA" id="ARBA00022989"/>
    </source>
</evidence>
<dbReference type="InterPro" id="IPR000515">
    <property type="entry name" value="MetI-like"/>
</dbReference>
<comment type="similarity">
    <text evidence="7">Belongs to the binding-protein-dependent transport system permease family.</text>
</comment>
<dbReference type="SUPFAM" id="SSF161098">
    <property type="entry name" value="MetI-like"/>
    <property type="match status" value="1"/>
</dbReference>
<evidence type="ECO:0000256" key="1">
    <source>
        <dbReference type="ARBA" id="ARBA00004651"/>
    </source>
</evidence>
<dbReference type="CDD" id="cd06261">
    <property type="entry name" value="TM_PBP2"/>
    <property type="match status" value="1"/>
</dbReference>
<feature type="transmembrane region" description="Helical" evidence="7">
    <location>
        <begin position="208"/>
        <end position="229"/>
    </location>
</feature>
<organism evidence="9 10">
    <name type="scientific">Candidatus Scybalomonas excrementavium</name>
    <dbReference type="NCBI Taxonomy" id="2840943"/>
    <lineage>
        <taxon>Bacteria</taxon>
        <taxon>Bacillati</taxon>
        <taxon>Bacillota</taxon>
        <taxon>Clostridia</taxon>
        <taxon>Lachnospirales</taxon>
        <taxon>Lachnospiraceae</taxon>
        <taxon>Lachnospiraceae incertae sedis</taxon>
        <taxon>Candidatus Scybalomonas</taxon>
    </lineage>
</organism>
<proteinExistence type="inferred from homology"/>
<evidence type="ECO:0000259" key="8">
    <source>
        <dbReference type="PROSITE" id="PS50928"/>
    </source>
</evidence>
<feature type="domain" description="ABC transmembrane type-1" evidence="8">
    <location>
        <begin position="40"/>
        <end position="229"/>
    </location>
</feature>
<dbReference type="Gene3D" id="1.10.3720.10">
    <property type="entry name" value="MetI-like"/>
    <property type="match status" value="1"/>
</dbReference>
<evidence type="ECO:0000313" key="9">
    <source>
        <dbReference type="EMBL" id="MBO8462825.1"/>
    </source>
</evidence>
<dbReference type="PANTHER" id="PTHR43744">
    <property type="entry name" value="ABC TRANSPORTER PERMEASE PROTEIN MG189-RELATED-RELATED"/>
    <property type="match status" value="1"/>
</dbReference>
<evidence type="ECO:0000256" key="6">
    <source>
        <dbReference type="ARBA" id="ARBA00023136"/>
    </source>
</evidence>
<dbReference type="Proteomes" id="UP000823618">
    <property type="component" value="Unassembled WGS sequence"/>
</dbReference>
<reference evidence="9" key="2">
    <citation type="journal article" date="2021" name="PeerJ">
        <title>Extensive microbial diversity within the chicken gut microbiome revealed by metagenomics and culture.</title>
        <authorList>
            <person name="Gilroy R."/>
            <person name="Ravi A."/>
            <person name="Getino M."/>
            <person name="Pursley I."/>
            <person name="Horton D.L."/>
            <person name="Alikhan N.F."/>
            <person name="Baker D."/>
            <person name="Gharbi K."/>
            <person name="Hall N."/>
            <person name="Watson M."/>
            <person name="Adriaenssens E.M."/>
            <person name="Foster-Nyarko E."/>
            <person name="Jarju S."/>
            <person name="Secka A."/>
            <person name="Antonio M."/>
            <person name="Oren A."/>
            <person name="Chaudhuri R.R."/>
            <person name="La Ragione R."/>
            <person name="Hildebrand F."/>
            <person name="Pallen M.J."/>
        </authorList>
    </citation>
    <scope>NUCLEOTIDE SEQUENCE</scope>
    <source>
        <strain evidence="9">E3-2379</strain>
    </source>
</reference>
<dbReference type="EMBL" id="JADIML010000080">
    <property type="protein sequence ID" value="MBO8462825.1"/>
    <property type="molecule type" value="Genomic_DNA"/>
</dbReference>
<dbReference type="GO" id="GO:0005886">
    <property type="term" value="C:plasma membrane"/>
    <property type="evidence" value="ECO:0007669"/>
    <property type="project" value="UniProtKB-SubCell"/>
</dbReference>
<dbReference type="Pfam" id="PF00528">
    <property type="entry name" value="BPD_transp_1"/>
    <property type="match status" value="1"/>
</dbReference>
<protein>
    <submittedName>
        <fullName evidence="9">Carbohydrate ABC transporter permease</fullName>
    </submittedName>
</protein>
<comment type="caution">
    <text evidence="9">The sequence shown here is derived from an EMBL/GenBank/DDBJ whole genome shotgun (WGS) entry which is preliminary data.</text>
</comment>
<dbReference type="GO" id="GO:0055085">
    <property type="term" value="P:transmembrane transport"/>
    <property type="evidence" value="ECO:0007669"/>
    <property type="project" value="InterPro"/>
</dbReference>
<evidence type="ECO:0000256" key="2">
    <source>
        <dbReference type="ARBA" id="ARBA00022448"/>
    </source>
</evidence>
<gene>
    <name evidence="9" type="ORF">IAC13_02710</name>
</gene>
<sequence>MLIATTNRSVDIVAGKLTIGTKFLENYRNLMVSQDLWNFFGNSVKYSILTTVCSLFICSLAGYSFEIFHDKAKDILFKLILMTMMLPFVALMVPLFQMFSKLNLLNSTLGFLLPSLSTPFLIMMFRQCAKSFPVEIIEAARIDGLNEFQIFFKMFVPTMKSTYAAATTITFMNAWNNYLWPKVIMTKSSSQTMPMMLSSLTSGYVTDYGMLMLAVLLTTIPTAIVFFVLQKNFAEGITGAVK</sequence>
<keyword evidence="2 7" id="KW-0813">Transport</keyword>
<keyword evidence="4 7" id="KW-0812">Transmembrane</keyword>
<comment type="subcellular location">
    <subcellularLocation>
        <location evidence="1 7">Cell membrane</location>
        <topology evidence="1 7">Multi-pass membrane protein</topology>
    </subcellularLocation>
</comment>
<evidence type="ECO:0000256" key="7">
    <source>
        <dbReference type="RuleBase" id="RU363032"/>
    </source>
</evidence>
<dbReference type="AlphaFoldDB" id="A0A9D9HZ27"/>
<dbReference type="InterPro" id="IPR035906">
    <property type="entry name" value="MetI-like_sf"/>
</dbReference>
<reference evidence="9" key="1">
    <citation type="submission" date="2020-10" db="EMBL/GenBank/DDBJ databases">
        <authorList>
            <person name="Gilroy R."/>
        </authorList>
    </citation>
    <scope>NUCLEOTIDE SEQUENCE</scope>
    <source>
        <strain evidence="9">E3-2379</strain>
    </source>
</reference>
<keyword evidence="5 7" id="KW-1133">Transmembrane helix</keyword>
<feature type="transmembrane region" description="Helical" evidence="7">
    <location>
        <begin position="108"/>
        <end position="125"/>
    </location>
</feature>
<dbReference type="PROSITE" id="PS50928">
    <property type="entry name" value="ABC_TM1"/>
    <property type="match status" value="1"/>
</dbReference>
<feature type="transmembrane region" description="Helical" evidence="7">
    <location>
        <begin position="75"/>
        <end position="96"/>
    </location>
</feature>